<dbReference type="GeneID" id="6369715"/>
<proteinExistence type="predicted"/>
<keyword evidence="3" id="KW-1185">Reference proteome</keyword>
<reference evidence="2 3" key="1">
    <citation type="journal article" date="2010" name="Virology">
        <title>A jumbo phage infecting the phytopathogen Ralstonia solanacearum defines a new lineage of the Myoviridae family.</title>
        <authorList>
            <person name="Yamada T."/>
            <person name="Satoh S."/>
            <person name="Ishikawa H."/>
            <person name="Fujiwara A."/>
            <person name="Kawasaki T."/>
            <person name="Fujie M."/>
            <person name="Ogata H."/>
        </authorList>
    </citation>
    <scope>NUCLEOTIDE SEQUENCE [LARGE SCALE GENOMIC DNA]</scope>
</reference>
<dbReference type="KEGG" id="vg:6369715"/>
<evidence type="ECO:0000313" key="3">
    <source>
        <dbReference type="Proteomes" id="UP000001034"/>
    </source>
</evidence>
<dbReference type="RefSeq" id="YP_001950165.1">
    <property type="nucleotide sequence ID" value="NC_010811.2"/>
</dbReference>
<feature type="compositionally biased region" description="Polar residues" evidence="1">
    <location>
        <begin position="8"/>
        <end position="18"/>
    </location>
</feature>
<feature type="region of interest" description="Disordered" evidence="1">
    <location>
        <begin position="1"/>
        <end position="28"/>
    </location>
</feature>
<accession>B2ZYA2</accession>
<evidence type="ECO:0000313" key="2">
    <source>
        <dbReference type="EMBL" id="BAG41735.1"/>
    </source>
</evidence>
<evidence type="ECO:0000256" key="1">
    <source>
        <dbReference type="SAM" id="MobiDB-lite"/>
    </source>
</evidence>
<dbReference type="Proteomes" id="UP000001034">
    <property type="component" value="Segment"/>
</dbReference>
<name>B2ZYA2_9CAUD</name>
<protein>
    <submittedName>
        <fullName evidence="2">Uncharacterized protein</fullName>
    </submittedName>
</protein>
<sequence length="105" mass="11414">MNDHLKKSTNASLANTSPVGDGQEPHGEIHEQLSMLDLATSRLHQLLNSLEKKLDPVLHVEQDCAEGKSSAEARLTAVGTAIRTHTWSVNGACARIEHLIERVAL</sequence>
<organism evidence="2 3">
    <name type="scientific">Ralstonia phage phiRSL1</name>
    <dbReference type="NCBI Taxonomy" id="1980924"/>
    <lineage>
        <taxon>Viruses</taxon>
        <taxon>Duplodnaviria</taxon>
        <taxon>Heunggongvirae</taxon>
        <taxon>Uroviricota</taxon>
        <taxon>Caudoviricetes</taxon>
        <taxon>Mieseafarmvirus</taxon>
        <taxon>Mieseafarmvirus RSL1</taxon>
    </lineage>
</organism>
<dbReference type="EMBL" id="AB366653">
    <property type="protein sequence ID" value="BAG41735.1"/>
    <property type="molecule type" value="Genomic_DNA"/>
</dbReference>